<evidence type="ECO:0000256" key="5">
    <source>
        <dbReference type="ARBA" id="ARBA00022989"/>
    </source>
</evidence>
<name>A0A8B7D030_PHODC</name>
<reference evidence="13" key="1">
    <citation type="submission" date="2025-08" db="UniProtKB">
        <authorList>
            <consortium name="RefSeq"/>
        </authorList>
    </citation>
    <scope>IDENTIFICATION</scope>
    <source>
        <tissue evidence="13">Young leaves</tissue>
    </source>
</reference>
<dbReference type="GeneID" id="103721659"/>
<feature type="domain" description="Trichome birefringence-like C-terminal" evidence="10">
    <location>
        <begin position="253"/>
        <end position="528"/>
    </location>
</feature>
<evidence type="ECO:0000256" key="6">
    <source>
        <dbReference type="ARBA" id="ARBA00023034"/>
    </source>
</evidence>
<evidence type="ECO:0000256" key="3">
    <source>
        <dbReference type="ARBA" id="ARBA00022692"/>
    </source>
</evidence>
<evidence type="ECO:0000259" key="10">
    <source>
        <dbReference type="Pfam" id="PF13839"/>
    </source>
</evidence>
<dbReference type="Pfam" id="PF13839">
    <property type="entry name" value="PC-Esterase"/>
    <property type="match status" value="1"/>
</dbReference>
<dbReference type="AlphaFoldDB" id="A0A8B7D030"/>
<feature type="compositionally biased region" description="Low complexity" evidence="8">
    <location>
        <begin position="82"/>
        <end position="92"/>
    </location>
</feature>
<sequence>MEFPTAKVANRMWFLCTLSSFLGFILLYSTFSRGHWPGLAFASLGSLEATIGMESPMDSSAPVPSQSKMEARARKSYNLDLPSPSSSPIPTSADKRSPAESNTESSPQSLWAEMVQSSQSTTAFSPQPSVVEETSPTSNDKLLSSQVSAAHVVSTESRIELAPQTSAQDLATSEANLETSSRSTERTSSSWDGKLIEGKCNIFDGRWVYDPKAYPLYQDNRCPFLGGQVGCQKNGRPDSAYEHWRWEPNGCEIPRFNGTYVLERLRGKRVAIIGDSLNRNQWESLACLLYSSVRPSRAFIKARSSGFKVFRAVDYHCSVEFYWSPFLVELKEREDRSKVLRLDKLPGSAKLWQGADVMVFNTGHWWTHHGNMQTWNYYEQRGALVEDIDSDKAFEMGLRTWARWVDRHVDPTKTTVFFRSISPEHKTENLHWCYNQTHPITNETYVQWFPRSMIATVEKTLTEMTTPVRYLNITRLSEYRRDAHTAVYTTRRGKLLTPEQRKRPRTYADCSHWCLPGLPDTWNVLLLASIIGNPSTVL</sequence>
<keyword evidence="7 9" id="KW-0472">Membrane</keyword>
<evidence type="ECO:0000256" key="8">
    <source>
        <dbReference type="SAM" id="MobiDB-lite"/>
    </source>
</evidence>
<feature type="region of interest" description="Disordered" evidence="8">
    <location>
        <begin position="158"/>
        <end position="188"/>
    </location>
</feature>
<feature type="compositionally biased region" description="Low complexity" evidence="8">
    <location>
        <begin position="178"/>
        <end position="188"/>
    </location>
</feature>
<dbReference type="GO" id="GO:1990538">
    <property type="term" value="F:xylan O-acetyltransferase activity"/>
    <property type="evidence" value="ECO:0007669"/>
    <property type="project" value="UniProtKB-ARBA"/>
</dbReference>
<evidence type="ECO:0000256" key="2">
    <source>
        <dbReference type="ARBA" id="ARBA00007727"/>
    </source>
</evidence>
<organism evidence="12 13">
    <name type="scientific">Phoenix dactylifera</name>
    <name type="common">Date palm</name>
    <dbReference type="NCBI Taxonomy" id="42345"/>
    <lineage>
        <taxon>Eukaryota</taxon>
        <taxon>Viridiplantae</taxon>
        <taxon>Streptophyta</taxon>
        <taxon>Embryophyta</taxon>
        <taxon>Tracheophyta</taxon>
        <taxon>Spermatophyta</taxon>
        <taxon>Magnoliopsida</taxon>
        <taxon>Liliopsida</taxon>
        <taxon>Arecaceae</taxon>
        <taxon>Coryphoideae</taxon>
        <taxon>Phoeniceae</taxon>
        <taxon>Phoenix</taxon>
    </lineage>
</organism>
<dbReference type="PANTHER" id="PTHR32285:SF38">
    <property type="entry name" value="OS01G0614300 PROTEIN"/>
    <property type="match status" value="1"/>
</dbReference>
<comment type="subcellular location">
    <subcellularLocation>
        <location evidence="1">Golgi apparatus membrane</location>
        <topology evidence="1">Single-pass type II membrane protein</topology>
    </subcellularLocation>
</comment>
<evidence type="ECO:0000256" key="1">
    <source>
        <dbReference type="ARBA" id="ARBA00004323"/>
    </source>
</evidence>
<evidence type="ECO:0000256" key="4">
    <source>
        <dbReference type="ARBA" id="ARBA00022968"/>
    </source>
</evidence>
<dbReference type="RefSeq" id="XP_008810174.3">
    <property type="nucleotide sequence ID" value="XM_008811952.3"/>
</dbReference>
<comment type="similarity">
    <text evidence="2">Belongs to the PC-esterase family. TBL subfamily.</text>
</comment>
<evidence type="ECO:0000313" key="13">
    <source>
        <dbReference type="RefSeq" id="XP_008810174.3"/>
    </source>
</evidence>
<keyword evidence="4" id="KW-0735">Signal-anchor</keyword>
<dbReference type="InterPro" id="IPR025846">
    <property type="entry name" value="TBL_N"/>
</dbReference>
<feature type="compositionally biased region" description="Polar residues" evidence="8">
    <location>
        <begin position="163"/>
        <end position="177"/>
    </location>
</feature>
<keyword evidence="12" id="KW-1185">Reference proteome</keyword>
<dbReference type="Pfam" id="PF14416">
    <property type="entry name" value="PMR5N"/>
    <property type="match status" value="1"/>
</dbReference>
<keyword evidence="3 9" id="KW-0812">Transmembrane</keyword>
<gene>
    <name evidence="13" type="primary">LOC103721659</name>
</gene>
<protein>
    <submittedName>
        <fullName evidence="13">Protein trichome birefringence-like 36</fullName>
    </submittedName>
</protein>
<dbReference type="KEGG" id="pda:103721659"/>
<dbReference type="OrthoDB" id="737117at2759"/>
<evidence type="ECO:0000259" key="11">
    <source>
        <dbReference type="Pfam" id="PF14416"/>
    </source>
</evidence>
<evidence type="ECO:0000313" key="12">
    <source>
        <dbReference type="Proteomes" id="UP000228380"/>
    </source>
</evidence>
<dbReference type="PANTHER" id="PTHR32285">
    <property type="entry name" value="PROTEIN TRICHOME BIREFRINGENCE-LIKE 9-RELATED"/>
    <property type="match status" value="1"/>
</dbReference>
<accession>A0A8B7D030</accession>
<dbReference type="InterPro" id="IPR029962">
    <property type="entry name" value="TBL"/>
</dbReference>
<dbReference type="Proteomes" id="UP000228380">
    <property type="component" value="Unplaced"/>
</dbReference>
<feature type="transmembrane region" description="Helical" evidence="9">
    <location>
        <begin position="12"/>
        <end position="31"/>
    </location>
</feature>
<keyword evidence="6" id="KW-0333">Golgi apparatus</keyword>
<evidence type="ECO:0000256" key="9">
    <source>
        <dbReference type="SAM" id="Phobius"/>
    </source>
</evidence>
<feature type="domain" description="Trichome birefringence-like N-terminal" evidence="11">
    <location>
        <begin position="199"/>
        <end position="252"/>
    </location>
</feature>
<feature type="region of interest" description="Disordered" evidence="8">
    <location>
        <begin position="55"/>
        <end position="142"/>
    </location>
</feature>
<keyword evidence="5 9" id="KW-1133">Transmembrane helix</keyword>
<dbReference type="GO" id="GO:0000139">
    <property type="term" value="C:Golgi membrane"/>
    <property type="evidence" value="ECO:0007669"/>
    <property type="project" value="UniProtKB-SubCell"/>
</dbReference>
<dbReference type="InterPro" id="IPR026057">
    <property type="entry name" value="TBL_C"/>
</dbReference>
<evidence type="ECO:0000256" key="7">
    <source>
        <dbReference type="ARBA" id="ARBA00023136"/>
    </source>
</evidence>
<proteinExistence type="inferred from homology"/>
<feature type="compositionally biased region" description="Polar residues" evidence="8">
    <location>
        <begin position="99"/>
        <end position="142"/>
    </location>
</feature>